<dbReference type="WBParaSite" id="PEQ_0000944801-mRNA-1">
    <property type="protein sequence ID" value="PEQ_0000944801-mRNA-1"/>
    <property type="gene ID" value="PEQ_0000944801"/>
</dbReference>
<reference evidence="2" key="1">
    <citation type="submission" date="2022-11" db="UniProtKB">
        <authorList>
            <consortium name="WormBaseParasite"/>
        </authorList>
    </citation>
    <scope>IDENTIFICATION</scope>
</reference>
<sequence>MVKRRCFEVYSVDRSGYWYIQQENGDFIPYESSLHYANIQLQMFPLNDGGQPTLPSNAQGEKVFPTDANHMPIFPLDPKTNQPTFPVDDTGQPVFPSGVNGRAIVPVDSNGTFKYRSVNSGFKFIFAEVDEVLVGFYKSDECLIKELDR</sequence>
<evidence type="ECO:0000313" key="2">
    <source>
        <dbReference type="WBParaSite" id="PEQ_0000944801-mRNA-1"/>
    </source>
</evidence>
<organism evidence="1 2">
    <name type="scientific">Parascaris equorum</name>
    <name type="common">Equine roundworm</name>
    <dbReference type="NCBI Taxonomy" id="6256"/>
    <lineage>
        <taxon>Eukaryota</taxon>
        <taxon>Metazoa</taxon>
        <taxon>Ecdysozoa</taxon>
        <taxon>Nematoda</taxon>
        <taxon>Chromadorea</taxon>
        <taxon>Rhabditida</taxon>
        <taxon>Spirurina</taxon>
        <taxon>Ascaridomorpha</taxon>
        <taxon>Ascaridoidea</taxon>
        <taxon>Ascarididae</taxon>
        <taxon>Parascaris</taxon>
    </lineage>
</organism>
<proteinExistence type="predicted"/>
<protein>
    <submittedName>
        <fullName evidence="2">Uncharacterized protein</fullName>
    </submittedName>
</protein>
<evidence type="ECO:0000313" key="1">
    <source>
        <dbReference type="Proteomes" id="UP000887564"/>
    </source>
</evidence>
<name>A0A914RT06_PAREQ</name>
<keyword evidence="1" id="KW-1185">Reference proteome</keyword>
<accession>A0A914RT06</accession>
<dbReference type="AlphaFoldDB" id="A0A914RT06"/>
<dbReference type="Proteomes" id="UP000887564">
    <property type="component" value="Unplaced"/>
</dbReference>